<name>A0ABQ3PJV5_9ACTN</name>
<evidence type="ECO:0000313" key="2">
    <source>
        <dbReference type="EMBL" id="GHI25288.1"/>
    </source>
</evidence>
<dbReference type="Proteomes" id="UP001052739">
    <property type="component" value="Unassembled WGS sequence"/>
</dbReference>
<reference evidence="2" key="1">
    <citation type="submission" date="2024-05" db="EMBL/GenBank/DDBJ databases">
        <title>Whole genome shotgun sequence of Streptomyces hydrogenans NBRC 13475.</title>
        <authorList>
            <person name="Komaki H."/>
            <person name="Tamura T."/>
        </authorList>
    </citation>
    <scope>NUCLEOTIDE SEQUENCE</scope>
    <source>
        <strain evidence="2">NBRC 13475</strain>
    </source>
</reference>
<keyword evidence="1" id="KW-0812">Transmembrane</keyword>
<keyword evidence="3" id="KW-1185">Reference proteome</keyword>
<keyword evidence="1" id="KW-1133">Transmembrane helix</keyword>
<dbReference type="RefSeq" id="WP_190222694.1">
    <property type="nucleotide sequence ID" value="NZ_BNBS01000020.1"/>
</dbReference>
<feature type="transmembrane region" description="Helical" evidence="1">
    <location>
        <begin position="56"/>
        <end position="81"/>
    </location>
</feature>
<evidence type="ECO:0000256" key="1">
    <source>
        <dbReference type="SAM" id="Phobius"/>
    </source>
</evidence>
<proteinExistence type="predicted"/>
<keyword evidence="1" id="KW-0472">Membrane</keyword>
<sequence length="154" mass="16644">MTTDNGNGESGDIPTGQTDRLIAQAERLITAMESIAQESGISISRLEGRQQRQHRIVVALSACFALLLAALAAIIIIGIAIRDQAQDIERIQSEVTGEVLCPLYEQFINADTPKARLAAKAAGQDLEVREHAFQVIREGYLTLGCESVSVITPK</sequence>
<comment type="caution">
    <text evidence="2">The sequence shown here is derived from an EMBL/GenBank/DDBJ whole genome shotgun (WGS) entry which is preliminary data.</text>
</comment>
<protein>
    <submittedName>
        <fullName evidence="2">Uncharacterized protein</fullName>
    </submittedName>
</protein>
<gene>
    <name evidence="2" type="ORF">Shyd_66590</name>
</gene>
<dbReference type="EMBL" id="BNDW01000068">
    <property type="protein sequence ID" value="GHI25288.1"/>
    <property type="molecule type" value="Genomic_DNA"/>
</dbReference>
<accession>A0ABQ3PJV5</accession>
<evidence type="ECO:0000313" key="3">
    <source>
        <dbReference type="Proteomes" id="UP001052739"/>
    </source>
</evidence>
<organism evidence="2 3">
    <name type="scientific">Streptomyces hydrogenans</name>
    <dbReference type="NCBI Taxonomy" id="1873719"/>
    <lineage>
        <taxon>Bacteria</taxon>
        <taxon>Bacillati</taxon>
        <taxon>Actinomycetota</taxon>
        <taxon>Actinomycetes</taxon>
        <taxon>Kitasatosporales</taxon>
        <taxon>Streptomycetaceae</taxon>
        <taxon>Streptomyces</taxon>
    </lineage>
</organism>